<reference evidence="3" key="1">
    <citation type="journal article" date="2015" name="Nat. Plants">
        <title>Genome expansion of Arabis alpina linked with retrotransposition and reduced symmetric DNA methylation.</title>
        <authorList>
            <person name="Willing E.M."/>
            <person name="Rawat V."/>
            <person name="Mandakova T."/>
            <person name="Maumus F."/>
            <person name="James G.V."/>
            <person name="Nordstroem K.J."/>
            <person name="Becker C."/>
            <person name="Warthmann N."/>
            <person name="Chica C."/>
            <person name="Szarzynska B."/>
            <person name="Zytnicki M."/>
            <person name="Albani M.C."/>
            <person name="Kiefer C."/>
            <person name="Bergonzi S."/>
            <person name="Castaings L."/>
            <person name="Mateos J.L."/>
            <person name="Berns M.C."/>
            <person name="Bujdoso N."/>
            <person name="Piofczyk T."/>
            <person name="de Lorenzo L."/>
            <person name="Barrero-Sicilia C."/>
            <person name="Mateos I."/>
            <person name="Piednoel M."/>
            <person name="Hagmann J."/>
            <person name="Chen-Min-Tao R."/>
            <person name="Iglesias-Fernandez R."/>
            <person name="Schuster S.C."/>
            <person name="Alonso-Blanco C."/>
            <person name="Roudier F."/>
            <person name="Carbonero P."/>
            <person name="Paz-Ares J."/>
            <person name="Davis S.J."/>
            <person name="Pecinka A."/>
            <person name="Quesneville H."/>
            <person name="Colot V."/>
            <person name="Lysak M.A."/>
            <person name="Weigel D."/>
            <person name="Coupland G."/>
            <person name="Schneeberger K."/>
        </authorList>
    </citation>
    <scope>NUCLEOTIDE SEQUENCE [LARGE SCALE GENOMIC DNA]</scope>
    <source>
        <strain evidence="3">cv. Pajares</strain>
    </source>
</reference>
<sequence length="157" mass="17581">MASTSSKSTKPRPEISKKTERSSLEHESKKPMTKRSNTGKVKKLEIEANKKESENTCTVSRGREIAFFVKAENPTSLGLDESAMLAGWDSFPDEPKKRLMEATFNKLYAMKADLCVDRVKIVSQVVNCTLKPSSSGNAPVLSQNKPVIDVSKETWWW</sequence>
<feature type="region of interest" description="Disordered" evidence="1">
    <location>
        <begin position="1"/>
        <end position="55"/>
    </location>
</feature>
<proteinExistence type="predicted"/>
<evidence type="ECO:0000313" key="2">
    <source>
        <dbReference type="EMBL" id="KFK33291.1"/>
    </source>
</evidence>
<accession>A0A087GTT9</accession>
<dbReference type="Proteomes" id="UP000029120">
    <property type="component" value="Chromosome 6"/>
</dbReference>
<dbReference type="AlphaFoldDB" id="A0A087GTT9"/>
<keyword evidence="3" id="KW-1185">Reference proteome</keyword>
<feature type="compositionally biased region" description="Basic and acidic residues" evidence="1">
    <location>
        <begin position="11"/>
        <end position="30"/>
    </location>
</feature>
<dbReference type="OMA" id="AKWIASW"/>
<evidence type="ECO:0000313" key="3">
    <source>
        <dbReference type="Proteomes" id="UP000029120"/>
    </source>
</evidence>
<feature type="compositionally biased region" description="Basic and acidic residues" evidence="1">
    <location>
        <begin position="42"/>
        <end position="54"/>
    </location>
</feature>
<dbReference type="OrthoDB" id="10489696at2759"/>
<evidence type="ECO:0000256" key="1">
    <source>
        <dbReference type="SAM" id="MobiDB-lite"/>
    </source>
</evidence>
<dbReference type="Gramene" id="KFK33291">
    <property type="protein sequence ID" value="KFK33291"/>
    <property type="gene ID" value="AALP_AA6G356100"/>
</dbReference>
<gene>
    <name evidence="2" type="ordered locus">AALP_Aa6g356100</name>
</gene>
<dbReference type="EMBL" id="CM002874">
    <property type="protein sequence ID" value="KFK33291.1"/>
    <property type="molecule type" value="Genomic_DNA"/>
</dbReference>
<organism evidence="2 3">
    <name type="scientific">Arabis alpina</name>
    <name type="common">Alpine rock-cress</name>
    <dbReference type="NCBI Taxonomy" id="50452"/>
    <lineage>
        <taxon>Eukaryota</taxon>
        <taxon>Viridiplantae</taxon>
        <taxon>Streptophyta</taxon>
        <taxon>Embryophyta</taxon>
        <taxon>Tracheophyta</taxon>
        <taxon>Spermatophyta</taxon>
        <taxon>Magnoliopsida</taxon>
        <taxon>eudicotyledons</taxon>
        <taxon>Gunneridae</taxon>
        <taxon>Pentapetalae</taxon>
        <taxon>rosids</taxon>
        <taxon>malvids</taxon>
        <taxon>Brassicales</taxon>
        <taxon>Brassicaceae</taxon>
        <taxon>Arabideae</taxon>
        <taxon>Arabis</taxon>
    </lineage>
</organism>
<name>A0A087GTT9_ARAAL</name>
<protein>
    <submittedName>
        <fullName evidence="2">Uncharacterized protein</fullName>
    </submittedName>
</protein>